<comment type="similarity">
    <text evidence="2">Belongs to the ROK (NagC/XylR) family.</text>
</comment>
<dbReference type="RefSeq" id="WP_213517203.1">
    <property type="nucleotide sequence ID" value="NZ_BOSE01000006.1"/>
</dbReference>
<dbReference type="InterPro" id="IPR000600">
    <property type="entry name" value="ROK"/>
</dbReference>
<name>A0A920D055_9BACL</name>
<evidence type="ECO:0000256" key="2">
    <source>
        <dbReference type="ARBA" id="ARBA00006479"/>
    </source>
</evidence>
<dbReference type="SUPFAM" id="SSF46785">
    <property type="entry name" value="Winged helix' DNA-binding domain"/>
    <property type="match status" value="1"/>
</dbReference>
<sequence>MRRSISLSPSKRGIFQYIAQRNDVAKEEIQQALQLASSTASRLLQDMVEEGLLLSSGYGPSKGGRRPILYNVNHDYGYIVGIEISRFYATLGLYDLALNAKSLTRWRMDSSMKPEVFIELVAQKISAYCKDHQLSLEQIVGIGIGSIGPLDRTSGVLINPAHFPAEGWANLPISELVAQWMDMPVLVDNGADCAAIGEQLMFRKQGLEAEHLLYINAGVGLRTAMISGGSLVQGSYDREGAFGEMIIRAGDPPILPGKPAGALENYASIPALVEQYKTQYRLGRTGISSTTPAPAQEAQIDFDFLIRELRHENPVVRELFHQSAMYLGIGVANLINTFQPHQVIIGGALISAYKGYSEIVASIAHKYTYNSPLYQAQFMEGLLLEDAVATGAALLVRNKLF</sequence>
<dbReference type="AlphaFoldDB" id="A0A920D055"/>
<comment type="caution">
    <text evidence="5">The sequence shown here is derived from an EMBL/GenBank/DDBJ whole genome shotgun (WGS) entry which is preliminary data.</text>
</comment>
<organism evidence="5 6">
    <name type="scientific">Paenibacillus montaniterrae</name>
    <dbReference type="NCBI Taxonomy" id="429341"/>
    <lineage>
        <taxon>Bacteria</taxon>
        <taxon>Bacillati</taxon>
        <taxon>Bacillota</taxon>
        <taxon>Bacilli</taxon>
        <taxon>Bacillales</taxon>
        <taxon>Paenibacillaceae</taxon>
        <taxon>Paenibacillus</taxon>
    </lineage>
</organism>
<dbReference type="GO" id="GO:0006355">
    <property type="term" value="P:regulation of DNA-templated transcription"/>
    <property type="evidence" value="ECO:0007669"/>
    <property type="project" value="InterPro"/>
</dbReference>
<keyword evidence="6" id="KW-1185">Reference proteome</keyword>
<accession>A0A920D055</accession>
<evidence type="ECO:0000256" key="1">
    <source>
        <dbReference type="ARBA" id="ARBA00002486"/>
    </source>
</evidence>
<evidence type="ECO:0000256" key="3">
    <source>
        <dbReference type="ARBA" id="ARBA00022629"/>
    </source>
</evidence>
<evidence type="ECO:0000313" key="5">
    <source>
        <dbReference type="EMBL" id="GIP17649.1"/>
    </source>
</evidence>
<proteinExistence type="inferred from homology"/>
<comment type="function">
    <text evidence="1">Transcriptional repressor of xylose-utilizing enzymes.</text>
</comment>
<evidence type="ECO:0000313" key="6">
    <source>
        <dbReference type="Proteomes" id="UP000683139"/>
    </source>
</evidence>
<protein>
    <submittedName>
        <fullName evidence="5">Transcriptional regulator</fullName>
    </submittedName>
</protein>
<dbReference type="Pfam" id="PF09339">
    <property type="entry name" value="HTH_IclR"/>
    <property type="match status" value="1"/>
</dbReference>
<dbReference type="GO" id="GO:0003677">
    <property type="term" value="F:DNA binding"/>
    <property type="evidence" value="ECO:0007669"/>
    <property type="project" value="InterPro"/>
</dbReference>
<dbReference type="InterPro" id="IPR043129">
    <property type="entry name" value="ATPase_NBD"/>
</dbReference>
<dbReference type="Gene3D" id="3.30.420.40">
    <property type="match status" value="2"/>
</dbReference>
<dbReference type="PANTHER" id="PTHR18964:SF110">
    <property type="entry name" value="TRANSCRIPTIONAL REGULATOR, XYLR-RELATED"/>
    <property type="match status" value="1"/>
</dbReference>
<gene>
    <name evidence="5" type="ORF">J40TS1_32910</name>
</gene>
<dbReference type="Proteomes" id="UP000683139">
    <property type="component" value="Unassembled WGS sequence"/>
</dbReference>
<dbReference type="PANTHER" id="PTHR18964">
    <property type="entry name" value="ROK (REPRESSOR, ORF, KINASE) FAMILY"/>
    <property type="match status" value="1"/>
</dbReference>
<feature type="domain" description="HTH iclR-type" evidence="4">
    <location>
        <begin position="19"/>
        <end position="53"/>
    </location>
</feature>
<dbReference type="InterPro" id="IPR005471">
    <property type="entry name" value="Tscrpt_reg_IclR_N"/>
</dbReference>
<dbReference type="GO" id="GO:0042732">
    <property type="term" value="P:D-xylose metabolic process"/>
    <property type="evidence" value="ECO:0007669"/>
    <property type="project" value="UniProtKB-KW"/>
</dbReference>
<dbReference type="InterPro" id="IPR036388">
    <property type="entry name" value="WH-like_DNA-bd_sf"/>
</dbReference>
<dbReference type="EMBL" id="BOSE01000006">
    <property type="protein sequence ID" value="GIP17649.1"/>
    <property type="molecule type" value="Genomic_DNA"/>
</dbReference>
<dbReference type="Pfam" id="PF00480">
    <property type="entry name" value="ROK"/>
    <property type="match status" value="1"/>
</dbReference>
<keyword evidence="3" id="KW-0119">Carbohydrate metabolism</keyword>
<reference evidence="5" key="1">
    <citation type="submission" date="2021-03" db="EMBL/GenBank/DDBJ databases">
        <title>Antimicrobial resistance genes in bacteria isolated from Japanese honey, and their potential for conferring macrolide and lincosamide resistance in the American foulbrood pathogen Paenibacillus larvae.</title>
        <authorList>
            <person name="Okamoto M."/>
            <person name="Kumagai M."/>
            <person name="Kanamori H."/>
            <person name="Takamatsu D."/>
        </authorList>
    </citation>
    <scope>NUCLEOTIDE SEQUENCE</scope>
    <source>
        <strain evidence="5">J40TS1</strain>
    </source>
</reference>
<dbReference type="SUPFAM" id="SSF53067">
    <property type="entry name" value="Actin-like ATPase domain"/>
    <property type="match status" value="1"/>
</dbReference>
<keyword evidence="3" id="KW-0859">Xylose metabolism</keyword>
<dbReference type="InterPro" id="IPR036390">
    <property type="entry name" value="WH_DNA-bd_sf"/>
</dbReference>
<dbReference type="Gene3D" id="1.10.10.10">
    <property type="entry name" value="Winged helix-like DNA-binding domain superfamily/Winged helix DNA-binding domain"/>
    <property type="match status" value="1"/>
</dbReference>
<evidence type="ECO:0000259" key="4">
    <source>
        <dbReference type="Pfam" id="PF09339"/>
    </source>
</evidence>